<dbReference type="AlphaFoldDB" id="A0A218UIQ0"/>
<keyword evidence="1" id="KW-1133">Transmembrane helix</keyword>
<accession>A0A218UIQ0</accession>
<feature type="transmembrane region" description="Helical" evidence="1">
    <location>
        <begin position="20"/>
        <end position="38"/>
    </location>
</feature>
<name>A0A218UIQ0_9PASE</name>
<evidence type="ECO:0000313" key="2">
    <source>
        <dbReference type="EMBL" id="OWK53310.1"/>
    </source>
</evidence>
<keyword evidence="1" id="KW-0812">Transmembrane</keyword>
<protein>
    <submittedName>
        <fullName evidence="2">Uncharacterized protein</fullName>
    </submittedName>
</protein>
<gene>
    <name evidence="2" type="ORF">RLOC_00000663</name>
</gene>
<dbReference type="Proteomes" id="UP000197619">
    <property type="component" value="Unassembled WGS sequence"/>
</dbReference>
<proteinExistence type="predicted"/>
<keyword evidence="1" id="KW-0472">Membrane</keyword>
<sequence length="40" mass="4485">MARAGRVCIPGSRGGGEPRAAFSIYMTYICIYVIYDMYMT</sequence>
<comment type="caution">
    <text evidence="2">The sequence shown here is derived from an EMBL/GenBank/DDBJ whole genome shotgun (WGS) entry which is preliminary data.</text>
</comment>
<organism evidence="2 3">
    <name type="scientific">Lonchura striata</name>
    <name type="common">white-rumped munia</name>
    <dbReference type="NCBI Taxonomy" id="40157"/>
    <lineage>
        <taxon>Eukaryota</taxon>
        <taxon>Metazoa</taxon>
        <taxon>Chordata</taxon>
        <taxon>Craniata</taxon>
        <taxon>Vertebrata</taxon>
        <taxon>Euteleostomi</taxon>
        <taxon>Archelosauria</taxon>
        <taxon>Archosauria</taxon>
        <taxon>Dinosauria</taxon>
        <taxon>Saurischia</taxon>
        <taxon>Theropoda</taxon>
        <taxon>Coelurosauria</taxon>
        <taxon>Aves</taxon>
        <taxon>Neognathae</taxon>
        <taxon>Neoaves</taxon>
        <taxon>Telluraves</taxon>
        <taxon>Australaves</taxon>
        <taxon>Passeriformes</taxon>
        <taxon>Passeroidea</taxon>
        <taxon>Estrildidae</taxon>
        <taxon>Estrildinae</taxon>
        <taxon>Lonchura</taxon>
    </lineage>
</organism>
<reference evidence="2 3" key="1">
    <citation type="submission" date="2017-05" db="EMBL/GenBank/DDBJ databases">
        <title>Genome of assembly of the Bengalese finch, Lonchura striata domestica.</title>
        <authorList>
            <person name="Colquitt B.M."/>
            <person name="Brainard M.S."/>
        </authorList>
    </citation>
    <scope>NUCLEOTIDE SEQUENCE [LARGE SCALE GENOMIC DNA]</scope>
    <source>
        <strain evidence="2">White83orange57</strain>
    </source>
</reference>
<keyword evidence="3" id="KW-1185">Reference proteome</keyword>
<evidence type="ECO:0000256" key="1">
    <source>
        <dbReference type="SAM" id="Phobius"/>
    </source>
</evidence>
<evidence type="ECO:0000313" key="3">
    <source>
        <dbReference type="Proteomes" id="UP000197619"/>
    </source>
</evidence>
<dbReference type="EMBL" id="MUZQ01000293">
    <property type="protein sequence ID" value="OWK53310.1"/>
    <property type="molecule type" value="Genomic_DNA"/>
</dbReference>